<proteinExistence type="inferred from homology"/>
<feature type="region of interest" description="Disordered" evidence="4">
    <location>
        <begin position="110"/>
        <end position="130"/>
    </location>
</feature>
<protein>
    <submittedName>
        <fullName evidence="8">HAMP domain-containing protein</fullName>
    </submittedName>
</protein>
<dbReference type="PANTHER" id="PTHR43531:SF11">
    <property type="entry name" value="METHYL-ACCEPTING CHEMOTAXIS PROTEIN 3"/>
    <property type="match status" value="1"/>
</dbReference>
<reference evidence="8" key="1">
    <citation type="submission" date="2020-10" db="EMBL/GenBank/DDBJ databases">
        <authorList>
            <person name="Gilroy R."/>
        </authorList>
    </citation>
    <scope>NUCLEOTIDE SEQUENCE</scope>
    <source>
        <strain evidence="8">10532</strain>
    </source>
</reference>
<dbReference type="Pfam" id="PF00015">
    <property type="entry name" value="MCPsignal"/>
    <property type="match status" value="1"/>
</dbReference>
<dbReference type="GO" id="GO:0005886">
    <property type="term" value="C:plasma membrane"/>
    <property type="evidence" value="ECO:0007669"/>
    <property type="project" value="TreeGrafter"/>
</dbReference>
<evidence type="ECO:0000259" key="6">
    <source>
        <dbReference type="PROSITE" id="PS50111"/>
    </source>
</evidence>
<keyword evidence="1" id="KW-0145">Chemotaxis</keyword>
<dbReference type="InterPro" id="IPR003660">
    <property type="entry name" value="HAMP_dom"/>
</dbReference>
<organism evidence="8 9">
    <name type="scientific">Candidatus Gallitreponema excrementavium</name>
    <dbReference type="NCBI Taxonomy" id="2840840"/>
    <lineage>
        <taxon>Bacteria</taxon>
        <taxon>Pseudomonadati</taxon>
        <taxon>Spirochaetota</taxon>
        <taxon>Spirochaetia</taxon>
        <taxon>Spirochaetales</taxon>
        <taxon>Candidatus Gallitreponema</taxon>
    </lineage>
</organism>
<evidence type="ECO:0000313" key="9">
    <source>
        <dbReference type="Proteomes" id="UP000823638"/>
    </source>
</evidence>
<accession>A0A9D9HQ50</accession>
<evidence type="ECO:0000256" key="1">
    <source>
        <dbReference type="ARBA" id="ARBA00022500"/>
    </source>
</evidence>
<dbReference type="InterPro" id="IPR051310">
    <property type="entry name" value="MCP_chemotaxis"/>
</dbReference>
<dbReference type="PROSITE" id="PS50885">
    <property type="entry name" value="HAMP"/>
    <property type="match status" value="1"/>
</dbReference>
<dbReference type="Gene3D" id="3.30.450.20">
    <property type="entry name" value="PAS domain"/>
    <property type="match status" value="1"/>
</dbReference>
<dbReference type="PANTHER" id="PTHR43531">
    <property type="entry name" value="PROTEIN ICFG"/>
    <property type="match status" value="1"/>
</dbReference>
<feature type="transmembrane region" description="Helical" evidence="5">
    <location>
        <begin position="313"/>
        <end position="336"/>
    </location>
</feature>
<feature type="domain" description="Methyl-accepting transducer" evidence="6">
    <location>
        <begin position="439"/>
        <end position="668"/>
    </location>
</feature>
<feature type="domain" description="HAMP" evidence="7">
    <location>
        <begin position="338"/>
        <end position="392"/>
    </location>
</feature>
<dbReference type="GO" id="GO:0006935">
    <property type="term" value="P:chemotaxis"/>
    <property type="evidence" value="ECO:0007669"/>
    <property type="project" value="UniProtKB-KW"/>
</dbReference>
<dbReference type="Gene3D" id="1.10.287.950">
    <property type="entry name" value="Methyl-accepting chemotaxis protein"/>
    <property type="match status" value="1"/>
</dbReference>
<evidence type="ECO:0000256" key="4">
    <source>
        <dbReference type="SAM" id="MobiDB-lite"/>
    </source>
</evidence>
<evidence type="ECO:0000256" key="3">
    <source>
        <dbReference type="PROSITE-ProRule" id="PRU00284"/>
    </source>
</evidence>
<evidence type="ECO:0000313" key="8">
    <source>
        <dbReference type="EMBL" id="MBO8457768.1"/>
    </source>
</evidence>
<evidence type="ECO:0000256" key="2">
    <source>
        <dbReference type="ARBA" id="ARBA00029447"/>
    </source>
</evidence>
<dbReference type="SMART" id="SM00283">
    <property type="entry name" value="MA"/>
    <property type="match status" value="1"/>
</dbReference>
<keyword evidence="3" id="KW-0807">Transducer</keyword>
<dbReference type="InterPro" id="IPR004089">
    <property type="entry name" value="MCPsignal_dom"/>
</dbReference>
<dbReference type="CDD" id="cd06225">
    <property type="entry name" value="HAMP"/>
    <property type="match status" value="1"/>
</dbReference>
<comment type="caution">
    <text evidence="8">The sequence shown here is derived from an EMBL/GenBank/DDBJ whole genome shotgun (WGS) entry which is preliminary data.</text>
</comment>
<sequence>MKLKWKITTASLISALLPFLIGTWIIISMSLSNGTKQAQNLLSEYSGRVGEGISAFFSTAKSVALSASQLQGVKDMEWQRTKGNFTGFINANPTVHMMSLADSNGYVYESNSDGNPAQGGRRTANDADPNAAPIVLTDRDYFIELVTNNTTGQQRTFVTDAYVLRGQTTKNIVSSAAVVKNGKAVGIVNVTQTAIELQRQYTSLVSDFEEVFGTEAHLLMISSAGQVVSHLMYDETNKVYNDKTLDSAEFVDVNTLNPATIEAFSTLDKTKTSMISFEKDGKKFFMTKQIIDGTPFTLYLLVPQDYLLASTNAILVTSAITTVAVALILFVSIFILSSIISRPLVITEHTLNDIAKGGGDLTAHIAVSGKDEIANTGKSFNKFMDTLHGMIQKVSTSSNSMSDIAIILEDNSTSIQKDVSSIVDSISDMNAAVEEQSASVTETSATITEITKNIESLTGQIENQSSAVTESSAAVQQMVSNINSISSNLTKASDNFDNLRNASSSGKSSISNVQDLVNNLASQSEHLLEANSVINSIASQTNLLAMNAAIEAAHAGEIGKGFSVVADEIRKLAEDSASQSKAITAELNGAVSSIQDIVKATSEADKSFDEVVSQIDSITGLIKEITLSMTEQNEGSKQVLEALGNIQDVTVQIRDGSMEMNSGTKTILNEMERLANISRQVADKSSAIAVAANAIDSSVAEISKNSEINKNAIGTLQEITGRFKL</sequence>
<dbReference type="SUPFAM" id="SSF58104">
    <property type="entry name" value="Methyl-accepting chemotaxis protein (MCP) signaling domain"/>
    <property type="match status" value="1"/>
</dbReference>
<dbReference type="AlphaFoldDB" id="A0A9D9HQ50"/>
<keyword evidence="5" id="KW-0812">Transmembrane</keyword>
<dbReference type="Gene3D" id="6.10.340.10">
    <property type="match status" value="1"/>
</dbReference>
<feature type="transmembrane region" description="Helical" evidence="5">
    <location>
        <begin position="12"/>
        <end position="31"/>
    </location>
</feature>
<dbReference type="Pfam" id="PF00672">
    <property type="entry name" value="HAMP"/>
    <property type="match status" value="1"/>
</dbReference>
<keyword evidence="5" id="KW-0472">Membrane</keyword>
<evidence type="ECO:0000259" key="7">
    <source>
        <dbReference type="PROSITE" id="PS50885"/>
    </source>
</evidence>
<keyword evidence="5" id="KW-1133">Transmembrane helix</keyword>
<dbReference type="GO" id="GO:0004888">
    <property type="term" value="F:transmembrane signaling receptor activity"/>
    <property type="evidence" value="ECO:0007669"/>
    <property type="project" value="TreeGrafter"/>
</dbReference>
<dbReference type="GO" id="GO:0007165">
    <property type="term" value="P:signal transduction"/>
    <property type="evidence" value="ECO:0007669"/>
    <property type="project" value="UniProtKB-KW"/>
</dbReference>
<comment type="similarity">
    <text evidence="2">Belongs to the methyl-accepting chemotaxis (MCP) protein family.</text>
</comment>
<dbReference type="SMART" id="SM00304">
    <property type="entry name" value="HAMP"/>
    <property type="match status" value="1"/>
</dbReference>
<evidence type="ECO:0000256" key="5">
    <source>
        <dbReference type="SAM" id="Phobius"/>
    </source>
</evidence>
<dbReference type="Proteomes" id="UP000823638">
    <property type="component" value="Unassembled WGS sequence"/>
</dbReference>
<name>A0A9D9HQ50_9SPIR</name>
<dbReference type="EMBL" id="JADIMM010000078">
    <property type="protein sequence ID" value="MBO8457768.1"/>
    <property type="molecule type" value="Genomic_DNA"/>
</dbReference>
<dbReference type="PROSITE" id="PS50111">
    <property type="entry name" value="CHEMOTAXIS_TRANSDUC_2"/>
    <property type="match status" value="1"/>
</dbReference>
<gene>
    <name evidence="8" type="ORF">IAA81_06025</name>
</gene>
<reference evidence="8" key="2">
    <citation type="journal article" date="2021" name="PeerJ">
        <title>Extensive microbial diversity within the chicken gut microbiome revealed by metagenomics and culture.</title>
        <authorList>
            <person name="Gilroy R."/>
            <person name="Ravi A."/>
            <person name="Getino M."/>
            <person name="Pursley I."/>
            <person name="Horton D.L."/>
            <person name="Alikhan N.F."/>
            <person name="Baker D."/>
            <person name="Gharbi K."/>
            <person name="Hall N."/>
            <person name="Watson M."/>
            <person name="Adriaenssens E.M."/>
            <person name="Foster-Nyarko E."/>
            <person name="Jarju S."/>
            <person name="Secka A."/>
            <person name="Antonio M."/>
            <person name="Oren A."/>
            <person name="Chaudhuri R.R."/>
            <person name="La Ragione R."/>
            <person name="Hildebrand F."/>
            <person name="Pallen M.J."/>
        </authorList>
    </citation>
    <scope>NUCLEOTIDE SEQUENCE</scope>
    <source>
        <strain evidence="8">10532</strain>
    </source>
</reference>